<reference evidence="2 3" key="1">
    <citation type="journal article" date="2022" name="Res Sq">
        <title>Evolution of multicellular longitudinally dividing oral cavity symbionts (Neisseriaceae).</title>
        <authorList>
            <person name="Nyongesa S."/>
            <person name="Weber P."/>
            <person name="Bernet E."/>
            <person name="Pullido F."/>
            <person name="Nieckarz M."/>
            <person name="Delaby M."/>
            <person name="Nieves C."/>
            <person name="Viehboeck T."/>
            <person name="Krause N."/>
            <person name="Rivera-Millot A."/>
            <person name="Nakamura A."/>
            <person name="Vischer N."/>
            <person name="VanNieuwenhze M."/>
            <person name="Brun Y."/>
            <person name="Cava F."/>
            <person name="Bulgheresi S."/>
            <person name="Veyrier F."/>
        </authorList>
    </citation>
    <scope>NUCLEOTIDE SEQUENCE [LARGE SCALE GENOMIC DNA]</scope>
    <source>
        <strain evidence="2 3">17694</strain>
    </source>
</reference>
<evidence type="ECO:0000256" key="1">
    <source>
        <dbReference type="SAM" id="SignalP"/>
    </source>
</evidence>
<dbReference type="RefSeq" id="WP_027010338.1">
    <property type="nucleotide sequence ID" value="NZ_CP091521.1"/>
</dbReference>
<dbReference type="EMBL" id="CP091521">
    <property type="protein sequence ID" value="XHH49902.1"/>
    <property type="molecule type" value="Genomic_DNA"/>
</dbReference>
<dbReference type="KEGG" id="ckh:LVJ77_12635"/>
<dbReference type="Proteomes" id="UP000831534">
    <property type="component" value="Chromosome"/>
</dbReference>
<organism evidence="2 3">
    <name type="scientific">Conchiformibius kuhniae</name>
    <dbReference type="NCBI Taxonomy" id="211502"/>
    <lineage>
        <taxon>Bacteria</taxon>
        <taxon>Pseudomonadati</taxon>
        <taxon>Pseudomonadota</taxon>
        <taxon>Betaproteobacteria</taxon>
        <taxon>Neisseriales</taxon>
        <taxon>Neisseriaceae</taxon>
        <taxon>Conchiformibius</taxon>
    </lineage>
</organism>
<keyword evidence="3" id="KW-1185">Reference proteome</keyword>
<keyword evidence="1" id="KW-0732">Signal</keyword>
<evidence type="ECO:0000313" key="3">
    <source>
        <dbReference type="Proteomes" id="UP000831534"/>
    </source>
</evidence>
<accession>A0ABD8B7C0</accession>
<proteinExistence type="predicted"/>
<evidence type="ECO:0000313" key="2">
    <source>
        <dbReference type="EMBL" id="XHH49902.1"/>
    </source>
</evidence>
<feature type="signal peptide" evidence="1">
    <location>
        <begin position="1"/>
        <end position="26"/>
    </location>
</feature>
<sequence>MKTKQRSRSAAVLTLGAALLSAAASAAPVPFFPGLGRSGGATSHGDTLSSDTSYRRGPQGGGKLQLISLSAACPNLMVLSDGKVAAMCVDYITRKPKLTLFDQDGKKLAQTMLSSASLLGSVYAYADEKDNIVYVDANHNLNFVHIVRNGNSWALKENSFTAIHLGRAVVAHCGGGTCDSVVALNPGSSADDVWFVTQNAVVGVANRKTRKVIYTKLSNYETVANSFSTASGDRTSIATNHNLYMLAKENGKIVVKWKQKYDRGTARKPGQLSWGTGATPTFFGTNAGNDEFVTITDNAQRMNLLVYRSDNGQQVCKVPLFGSDNSGTEDSSVAIGRAIVVNSTYGYPYPKYPKGAGKSVPEKAPFVGGMTRVDVKPDGKGCVTKWTNNVRSAALPKLSTADGLLYTVERTGPSQNAGALDTYKFVTVDWNTGQKRSSVHFSFGLLSDPLQTAGNFGFDRSYWQGTMNGIIRVKP</sequence>
<dbReference type="AlphaFoldDB" id="A0ABD8B7C0"/>
<protein>
    <submittedName>
        <fullName evidence="2">Uncharacterized protein</fullName>
    </submittedName>
</protein>
<feature type="chain" id="PRO_5044856291" evidence="1">
    <location>
        <begin position="27"/>
        <end position="475"/>
    </location>
</feature>
<name>A0ABD8B7C0_9NEIS</name>
<gene>
    <name evidence="2" type="ORF">LVJ77_12635</name>
</gene>